<keyword evidence="2" id="KW-1185">Reference proteome</keyword>
<evidence type="ECO:0000313" key="1">
    <source>
        <dbReference type="EMBL" id="KAI4337062.1"/>
    </source>
</evidence>
<proteinExistence type="predicted"/>
<organism evidence="1 2">
    <name type="scientific">Bauhinia variegata</name>
    <name type="common">Purple orchid tree</name>
    <name type="synonym">Phanera variegata</name>
    <dbReference type="NCBI Taxonomy" id="167791"/>
    <lineage>
        <taxon>Eukaryota</taxon>
        <taxon>Viridiplantae</taxon>
        <taxon>Streptophyta</taxon>
        <taxon>Embryophyta</taxon>
        <taxon>Tracheophyta</taxon>
        <taxon>Spermatophyta</taxon>
        <taxon>Magnoliopsida</taxon>
        <taxon>eudicotyledons</taxon>
        <taxon>Gunneridae</taxon>
        <taxon>Pentapetalae</taxon>
        <taxon>rosids</taxon>
        <taxon>fabids</taxon>
        <taxon>Fabales</taxon>
        <taxon>Fabaceae</taxon>
        <taxon>Cercidoideae</taxon>
        <taxon>Cercideae</taxon>
        <taxon>Bauhiniinae</taxon>
        <taxon>Bauhinia</taxon>
    </lineage>
</organism>
<name>A0ACB9NKR9_BAUVA</name>
<sequence>MAKGGGGYCNDSGANVGGDGKQKPDNVGGGGGYCNCSGANVGGGGGNKKPASVGGGNKKPEELAQCVEVGLPALVVMVFILQYLNRFISTKKPVFDRFAILFSVAVAWLYALLLTSSTVYNHKPERTQTSCGTDHAGLVTSAPWIYFPYPSNGEALLLIAGEALAMMTASFVSLFESTGTFYVAARYGMATTVPPSVISRGTGWVAVRFLLNGMFGSVTGSTASMENASLLALTKVGSRRVIQISAGFMIFFSIVVK</sequence>
<dbReference type="Proteomes" id="UP000828941">
    <property type="component" value="Chromosome 6"/>
</dbReference>
<reference evidence="1 2" key="1">
    <citation type="journal article" date="2022" name="DNA Res.">
        <title>Chromosomal-level genome assembly of the orchid tree Bauhinia variegata (Leguminosae; Cercidoideae) supports the allotetraploid origin hypothesis of Bauhinia.</title>
        <authorList>
            <person name="Zhong Y."/>
            <person name="Chen Y."/>
            <person name="Zheng D."/>
            <person name="Pang J."/>
            <person name="Liu Y."/>
            <person name="Luo S."/>
            <person name="Meng S."/>
            <person name="Qian L."/>
            <person name="Wei D."/>
            <person name="Dai S."/>
            <person name="Zhou R."/>
        </authorList>
    </citation>
    <scope>NUCLEOTIDE SEQUENCE [LARGE SCALE GENOMIC DNA]</scope>
    <source>
        <strain evidence="1">BV-YZ2020</strain>
    </source>
</reference>
<protein>
    <submittedName>
        <fullName evidence="1">Uncharacterized protein</fullName>
    </submittedName>
</protein>
<comment type="caution">
    <text evidence="1">The sequence shown here is derived from an EMBL/GenBank/DDBJ whole genome shotgun (WGS) entry which is preliminary data.</text>
</comment>
<gene>
    <name evidence="1" type="ORF">L6164_015520</name>
</gene>
<dbReference type="EMBL" id="CM039431">
    <property type="protein sequence ID" value="KAI4337062.1"/>
    <property type="molecule type" value="Genomic_DNA"/>
</dbReference>
<evidence type="ECO:0000313" key="2">
    <source>
        <dbReference type="Proteomes" id="UP000828941"/>
    </source>
</evidence>
<accession>A0ACB9NKR9</accession>